<dbReference type="KEGG" id="ago:AGOS_AFR653W"/>
<keyword evidence="4" id="KW-0186">Copper</keyword>
<dbReference type="PANTHER" id="PTHR46365:SF1">
    <property type="entry name" value="COPPER TRANSPORT PROTEIN ATOX1"/>
    <property type="match status" value="1"/>
</dbReference>
<evidence type="ECO:0000256" key="6">
    <source>
        <dbReference type="ARBA" id="ARBA00023186"/>
    </source>
</evidence>
<dbReference type="GO" id="GO:0006825">
    <property type="term" value="P:copper ion transport"/>
    <property type="evidence" value="ECO:0000318"/>
    <property type="project" value="GO_Central"/>
</dbReference>
<keyword evidence="2" id="KW-0479">Metal-binding</keyword>
<evidence type="ECO:0000256" key="7">
    <source>
        <dbReference type="ARBA" id="ARBA00038171"/>
    </source>
</evidence>
<evidence type="ECO:0000313" key="10">
    <source>
        <dbReference type="Proteomes" id="UP000000591"/>
    </source>
</evidence>
<dbReference type="CDD" id="cd00371">
    <property type="entry name" value="HMA"/>
    <property type="match status" value="1"/>
</dbReference>
<proteinExistence type="inferred from homology"/>
<sequence>MSSEKHYQFEVAMACSGCSNAIDRVLKKLAPEVSKTNISLDAQTVDVYTTLPYDVIHEKIKKTGKEIKSGKVL</sequence>
<protein>
    <submittedName>
        <fullName evidence="9">AFR653Wp</fullName>
    </submittedName>
</protein>
<dbReference type="PANTHER" id="PTHR46365">
    <property type="entry name" value="COPPER TRANSPORT PROTEIN ATOX1"/>
    <property type="match status" value="1"/>
</dbReference>
<dbReference type="InterPro" id="IPR036163">
    <property type="entry name" value="HMA_dom_sf"/>
</dbReference>
<keyword evidence="3" id="KW-0187">Copper transport</keyword>
<dbReference type="PROSITE" id="PS50846">
    <property type="entry name" value="HMA_2"/>
    <property type="match status" value="1"/>
</dbReference>
<reference evidence="10" key="2">
    <citation type="journal article" date="2013" name="G3 (Bethesda)">
        <title>Genomes of Ashbya fungi isolated from insects reveal four mating-type loci, numerous translocations, lack of transposons, and distinct gene duplications.</title>
        <authorList>
            <person name="Dietrich F.S."/>
            <person name="Voegeli S."/>
            <person name="Kuo S."/>
            <person name="Philippsen P."/>
        </authorList>
    </citation>
    <scope>GENOME REANNOTATION</scope>
    <source>
        <strain evidence="10">ATCC 10895 / CBS 109.51 / FGSC 9923 / NRRL Y-1056</strain>
    </source>
</reference>
<comment type="similarity">
    <text evidence="7">Belongs to the ATX1 family.</text>
</comment>
<organism evidence="9 10">
    <name type="scientific">Eremothecium gossypii (strain ATCC 10895 / CBS 109.51 / FGSC 9923 / NRRL Y-1056)</name>
    <name type="common">Yeast</name>
    <name type="synonym">Ashbya gossypii</name>
    <dbReference type="NCBI Taxonomy" id="284811"/>
    <lineage>
        <taxon>Eukaryota</taxon>
        <taxon>Fungi</taxon>
        <taxon>Dikarya</taxon>
        <taxon>Ascomycota</taxon>
        <taxon>Saccharomycotina</taxon>
        <taxon>Saccharomycetes</taxon>
        <taxon>Saccharomycetales</taxon>
        <taxon>Saccharomycetaceae</taxon>
        <taxon>Eremothecium</taxon>
    </lineage>
</organism>
<evidence type="ECO:0000256" key="3">
    <source>
        <dbReference type="ARBA" id="ARBA00022796"/>
    </source>
</evidence>
<dbReference type="GO" id="GO:0046872">
    <property type="term" value="F:metal ion binding"/>
    <property type="evidence" value="ECO:0007669"/>
    <property type="project" value="UniProtKB-KW"/>
</dbReference>
<dbReference type="eggNOG" id="KOG1603">
    <property type="taxonomic scope" value="Eukaryota"/>
</dbReference>
<dbReference type="OMA" id="MTHTYKF"/>
<dbReference type="OrthoDB" id="689350at2759"/>
<keyword evidence="6" id="KW-0143">Chaperone</keyword>
<reference evidence="9 10" key="1">
    <citation type="journal article" date="2004" name="Science">
        <title>The Ashbya gossypii genome as a tool for mapping the ancient Saccharomyces cerevisiae genome.</title>
        <authorList>
            <person name="Dietrich F.S."/>
            <person name="Voegeli S."/>
            <person name="Brachat S."/>
            <person name="Lerch A."/>
            <person name="Gates K."/>
            <person name="Steiner S."/>
            <person name="Mohr C."/>
            <person name="Pohlmann R."/>
            <person name="Luedi P."/>
            <person name="Choi S."/>
            <person name="Wing R.A."/>
            <person name="Flavier A."/>
            <person name="Gaffney T.D."/>
            <person name="Philippsen P."/>
        </authorList>
    </citation>
    <scope>NUCLEOTIDE SEQUENCE [LARGE SCALE GENOMIC DNA]</scope>
    <source>
        <strain evidence="10">ATCC 10895 / CBS 109.51 / FGSC 9923 / NRRL Y-1056</strain>
    </source>
</reference>
<gene>
    <name evidence="9" type="ORF">AGOS_AFR653W</name>
</gene>
<dbReference type="GO" id="GO:0016531">
    <property type="term" value="F:copper chaperone activity"/>
    <property type="evidence" value="ECO:0000318"/>
    <property type="project" value="GO_Central"/>
</dbReference>
<dbReference type="EMBL" id="AE016819">
    <property type="protein sequence ID" value="AAS54025.1"/>
    <property type="molecule type" value="Genomic_DNA"/>
</dbReference>
<evidence type="ECO:0000313" key="9">
    <source>
        <dbReference type="EMBL" id="AAS54025.1"/>
    </source>
</evidence>
<dbReference type="Pfam" id="PF00403">
    <property type="entry name" value="HMA"/>
    <property type="match status" value="1"/>
</dbReference>
<keyword evidence="1" id="KW-0813">Transport</keyword>
<dbReference type="SUPFAM" id="SSF55008">
    <property type="entry name" value="HMA, heavy metal-associated domain"/>
    <property type="match status" value="1"/>
</dbReference>
<dbReference type="GO" id="GO:0005829">
    <property type="term" value="C:cytosol"/>
    <property type="evidence" value="ECO:0000318"/>
    <property type="project" value="GO_Central"/>
</dbReference>
<dbReference type="FunFam" id="3.30.70.100:FF:000008">
    <property type="entry name" value="Copper transport protein ATOX1"/>
    <property type="match status" value="1"/>
</dbReference>
<dbReference type="InParanoid" id="Q752C2"/>
<dbReference type="STRING" id="284811.Q752C2"/>
<evidence type="ECO:0000256" key="5">
    <source>
        <dbReference type="ARBA" id="ARBA00023065"/>
    </source>
</evidence>
<evidence type="ECO:0000259" key="8">
    <source>
        <dbReference type="PROSITE" id="PS50846"/>
    </source>
</evidence>
<keyword evidence="5" id="KW-0406">Ion transport</keyword>
<evidence type="ECO:0000256" key="1">
    <source>
        <dbReference type="ARBA" id="ARBA00022448"/>
    </source>
</evidence>
<accession>Q752C2</accession>
<dbReference type="GeneID" id="4622490"/>
<dbReference type="RefSeq" id="NP_986201.1">
    <property type="nucleotide sequence ID" value="NM_212337.1"/>
</dbReference>
<evidence type="ECO:0000256" key="4">
    <source>
        <dbReference type="ARBA" id="ARBA00023008"/>
    </source>
</evidence>
<evidence type="ECO:0000256" key="2">
    <source>
        <dbReference type="ARBA" id="ARBA00022723"/>
    </source>
</evidence>
<dbReference type="InterPro" id="IPR051881">
    <property type="entry name" value="Copper_transport_ATOX1-like"/>
</dbReference>
<dbReference type="HOGENOM" id="CLU_134973_3_1_1"/>
<dbReference type="Proteomes" id="UP000000591">
    <property type="component" value="Chromosome VI"/>
</dbReference>
<dbReference type="Gene3D" id="3.30.70.100">
    <property type="match status" value="1"/>
</dbReference>
<dbReference type="FunCoup" id="Q752C2">
    <property type="interactions" value="584"/>
</dbReference>
<name>Q752C2_EREGS</name>
<dbReference type="AlphaFoldDB" id="Q752C2"/>
<dbReference type="InterPro" id="IPR006121">
    <property type="entry name" value="HMA_dom"/>
</dbReference>
<keyword evidence="10" id="KW-1185">Reference proteome</keyword>
<feature type="domain" description="HMA" evidence="8">
    <location>
        <begin position="4"/>
        <end position="68"/>
    </location>
</feature>